<proteinExistence type="predicted"/>
<organism evidence="1 2">
    <name type="scientific">Paracoccus alcaliphilus</name>
    <dbReference type="NCBI Taxonomy" id="34002"/>
    <lineage>
        <taxon>Bacteria</taxon>
        <taxon>Pseudomonadati</taxon>
        <taxon>Pseudomonadota</taxon>
        <taxon>Alphaproteobacteria</taxon>
        <taxon>Rhodobacterales</taxon>
        <taxon>Paracoccaceae</taxon>
        <taxon>Paracoccus</taxon>
    </lineage>
</organism>
<dbReference type="Proteomes" id="UP000199054">
    <property type="component" value="Unassembled WGS sequence"/>
</dbReference>
<reference evidence="1 2" key="1">
    <citation type="submission" date="2016-10" db="EMBL/GenBank/DDBJ databases">
        <authorList>
            <person name="de Groot N.N."/>
        </authorList>
    </citation>
    <scope>NUCLEOTIDE SEQUENCE [LARGE SCALE GENOMIC DNA]</scope>
    <source>
        <strain evidence="1 2">DSM 8512</strain>
    </source>
</reference>
<gene>
    <name evidence="1" type="ORF">SAMN04489859_100486</name>
</gene>
<sequence>MQIRAMRNIALLLPVLAIAGCGTVQSVKSTIMPTDEERAASMPNPASANCVRQGGRLSIQNESGGQVGYCHLPDGRVIEEWLLFRTSQMN</sequence>
<evidence type="ECO:0000313" key="2">
    <source>
        <dbReference type="Proteomes" id="UP000199054"/>
    </source>
</evidence>
<protein>
    <submittedName>
        <fullName evidence="1">Putative hemolysin</fullName>
    </submittedName>
</protein>
<dbReference type="EMBL" id="FODE01000004">
    <property type="protein sequence ID" value="SEN31851.1"/>
    <property type="molecule type" value="Genomic_DNA"/>
</dbReference>
<name>A0A1H8FIZ9_9RHOB</name>
<keyword evidence="2" id="KW-1185">Reference proteome</keyword>
<dbReference type="PROSITE" id="PS51257">
    <property type="entry name" value="PROKAR_LIPOPROTEIN"/>
    <property type="match status" value="1"/>
</dbReference>
<dbReference type="PANTHER" id="PTHR38008:SF2">
    <property type="entry name" value="HEMOLYSIN"/>
    <property type="match status" value="1"/>
</dbReference>
<dbReference type="RefSeq" id="WP_211657221.1">
    <property type="nucleotide sequence ID" value="NZ_CP067124.1"/>
</dbReference>
<dbReference type="InterPro" id="IPR005590">
    <property type="entry name" value="DUF333"/>
</dbReference>
<dbReference type="AlphaFoldDB" id="A0A1H8FIZ9"/>
<evidence type="ECO:0000313" key="1">
    <source>
        <dbReference type="EMBL" id="SEN31851.1"/>
    </source>
</evidence>
<dbReference type="PANTHER" id="PTHR38008">
    <property type="entry name" value="HEMOLYSIN-RELATED"/>
    <property type="match status" value="1"/>
</dbReference>
<accession>A0A1H8FIZ9</accession>
<dbReference type="STRING" id="34002.SAMN04489859_100486"/>
<dbReference type="Pfam" id="PF03891">
    <property type="entry name" value="DUF333"/>
    <property type="match status" value="1"/>
</dbReference>